<organism evidence="1 2">
    <name type="scientific">Candidatus Allofournierella pullicola</name>
    <dbReference type="NCBI Taxonomy" id="2838596"/>
    <lineage>
        <taxon>Bacteria</taxon>
        <taxon>Bacillati</taxon>
        <taxon>Bacillota</taxon>
        <taxon>Clostridia</taxon>
        <taxon>Eubacteriales</taxon>
        <taxon>Oscillospiraceae</taxon>
        <taxon>Allofournierella</taxon>
    </lineage>
</organism>
<dbReference type="AlphaFoldDB" id="A0A9D2ACJ2"/>
<gene>
    <name evidence="1" type="ORF">H9865_01435</name>
</gene>
<sequence>MSKAYLKTLYARIYHEDFSYGEFEKRMKMQKAIYLLQEMGAPIGDYSFFWYKHGPYSQDLQDTMYAIKNVSDENTAEFSADMEKDITRVEKALAETGLYSQSQWAECMASVYYLQKNIFQVGTADEEICKELRNRKPHLDNDSENERALKLVKELCA</sequence>
<dbReference type="EMBL" id="DXFW01000004">
    <property type="protein sequence ID" value="HIX04763.1"/>
    <property type="molecule type" value="Genomic_DNA"/>
</dbReference>
<reference evidence="1" key="2">
    <citation type="submission" date="2021-04" db="EMBL/GenBank/DDBJ databases">
        <authorList>
            <person name="Gilroy R."/>
        </authorList>
    </citation>
    <scope>NUCLEOTIDE SEQUENCE</scope>
    <source>
        <strain evidence="1">2239</strain>
    </source>
</reference>
<name>A0A9D2ACJ2_9FIRM</name>
<protein>
    <submittedName>
        <fullName evidence="1">Uncharacterized protein</fullName>
    </submittedName>
</protein>
<evidence type="ECO:0000313" key="2">
    <source>
        <dbReference type="Proteomes" id="UP000824193"/>
    </source>
</evidence>
<dbReference type="Proteomes" id="UP000824193">
    <property type="component" value="Unassembled WGS sequence"/>
</dbReference>
<reference evidence="1" key="1">
    <citation type="journal article" date="2021" name="PeerJ">
        <title>Extensive microbial diversity within the chicken gut microbiome revealed by metagenomics and culture.</title>
        <authorList>
            <person name="Gilroy R."/>
            <person name="Ravi A."/>
            <person name="Getino M."/>
            <person name="Pursley I."/>
            <person name="Horton D.L."/>
            <person name="Alikhan N.F."/>
            <person name="Baker D."/>
            <person name="Gharbi K."/>
            <person name="Hall N."/>
            <person name="Watson M."/>
            <person name="Adriaenssens E.M."/>
            <person name="Foster-Nyarko E."/>
            <person name="Jarju S."/>
            <person name="Secka A."/>
            <person name="Antonio M."/>
            <person name="Oren A."/>
            <person name="Chaudhuri R.R."/>
            <person name="La Ragione R."/>
            <person name="Hildebrand F."/>
            <person name="Pallen M.J."/>
        </authorList>
    </citation>
    <scope>NUCLEOTIDE SEQUENCE</scope>
    <source>
        <strain evidence="1">2239</strain>
    </source>
</reference>
<proteinExistence type="predicted"/>
<comment type="caution">
    <text evidence="1">The sequence shown here is derived from an EMBL/GenBank/DDBJ whole genome shotgun (WGS) entry which is preliminary data.</text>
</comment>
<evidence type="ECO:0000313" key="1">
    <source>
        <dbReference type="EMBL" id="HIX04763.1"/>
    </source>
</evidence>
<accession>A0A9D2ACJ2</accession>